<reference evidence="1 2" key="1">
    <citation type="submission" date="2020-08" db="EMBL/GenBank/DDBJ databases">
        <title>Sequencing the genomes of 1000 actinobacteria strains.</title>
        <authorList>
            <person name="Klenk H.-P."/>
        </authorList>
    </citation>
    <scope>NUCLEOTIDE SEQUENCE [LARGE SCALE GENOMIC DNA]</scope>
    <source>
        <strain evidence="1 2">DSM 22826</strain>
    </source>
</reference>
<organism evidence="1 2">
    <name type="scientific">Paeniglutamicibacter cryotolerans</name>
    <dbReference type="NCBI Taxonomy" id="670079"/>
    <lineage>
        <taxon>Bacteria</taxon>
        <taxon>Bacillati</taxon>
        <taxon>Actinomycetota</taxon>
        <taxon>Actinomycetes</taxon>
        <taxon>Micrococcales</taxon>
        <taxon>Micrococcaceae</taxon>
        <taxon>Paeniglutamicibacter</taxon>
    </lineage>
</organism>
<evidence type="ECO:0000313" key="2">
    <source>
        <dbReference type="Proteomes" id="UP000523000"/>
    </source>
</evidence>
<name>A0A839QYM2_9MICC</name>
<protein>
    <submittedName>
        <fullName evidence="1">Uncharacterized protein</fullName>
    </submittedName>
</protein>
<proteinExistence type="predicted"/>
<keyword evidence="2" id="KW-1185">Reference proteome</keyword>
<comment type="caution">
    <text evidence="1">The sequence shown here is derived from an EMBL/GenBank/DDBJ whole genome shotgun (WGS) entry which is preliminary data.</text>
</comment>
<dbReference type="Proteomes" id="UP000523000">
    <property type="component" value="Unassembled WGS sequence"/>
</dbReference>
<accession>A0A839QYM2</accession>
<dbReference type="EMBL" id="JACHVS010000002">
    <property type="protein sequence ID" value="MBB2997061.1"/>
    <property type="molecule type" value="Genomic_DNA"/>
</dbReference>
<evidence type="ECO:0000313" key="1">
    <source>
        <dbReference type="EMBL" id="MBB2997061.1"/>
    </source>
</evidence>
<dbReference type="AlphaFoldDB" id="A0A839QYM2"/>
<gene>
    <name evidence="1" type="ORF">E9229_003308</name>
</gene>
<sequence>MPLLTEHTEELASKPETKVALAYQSDVRAAVPT</sequence>